<evidence type="ECO:0000313" key="2">
    <source>
        <dbReference type="Proteomes" id="UP001162162"/>
    </source>
</evidence>
<comment type="caution">
    <text evidence="1">The sequence shown here is derived from an EMBL/GenBank/DDBJ whole genome shotgun (WGS) entry which is preliminary data.</text>
</comment>
<reference evidence="1" key="1">
    <citation type="journal article" date="2023" name="Insect Mol. Biol.">
        <title>Genome sequencing provides insights into the evolution of gene families encoding plant cell wall-degrading enzymes in longhorned beetles.</title>
        <authorList>
            <person name="Shin N.R."/>
            <person name="Okamura Y."/>
            <person name="Kirsch R."/>
            <person name="Pauchet Y."/>
        </authorList>
    </citation>
    <scope>NUCLEOTIDE SEQUENCE</scope>
    <source>
        <strain evidence="1">AMC_N1</strain>
    </source>
</reference>
<dbReference type="AlphaFoldDB" id="A0AAV8ZBG0"/>
<evidence type="ECO:0000313" key="1">
    <source>
        <dbReference type="EMBL" id="KAJ8960931.1"/>
    </source>
</evidence>
<protein>
    <submittedName>
        <fullName evidence="1">Uncharacterized protein</fullName>
    </submittedName>
</protein>
<dbReference type="EMBL" id="JAPWTK010000007">
    <property type="protein sequence ID" value="KAJ8960931.1"/>
    <property type="molecule type" value="Genomic_DNA"/>
</dbReference>
<name>A0AAV8ZBG0_9CUCU</name>
<accession>A0AAV8ZBG0</accession>
<gene>
    <name evidence="1" type="ORF">NQ318_020231</name>
</gene>
<dbReference type="Proteomes" id="UP001162162">
    <property type="component" value="Unassembled WGS sequence"/>
</dbReference>
<proteinExistence type="predicted"/>
<organism evidence="1 2">
    <name type="scientific">Aromia moschata</name>
    <dbReference type="NCBI Taxonomy" id="1265417"/>
    <lineage>
        <taxon>Eukaryota</taxon>
        <taxon>Metazoa</taxon>
        <taxon>Ecdysozoa</taxon>
        <taxon>Arthropoda</taxon>
        <taxon>Hexapoda</taxon>
        <taxon>Insecta</taxon>
        <taxon>Pterygota</taxon>
        <taxon>Neoptera</taxon>
        <taxon>Endopterygota</taxon>
        <taxon>Coleoptera</taxon>
        <taxon>Polyphaga</taxon>
        <taxon>Cucujiformia</taxon>
        <taxon>Chrysomeloidea</taxon>
        <taxon>Cerambycidae</taxon>
        <taxon>Cerambycinae</taxon>
        <taxon>Callichromatini</taxon>
        <taxon>Aromia</taxon>
    </lineage>
</organism>
<keyword evidence="2" id="KW-1185">Reference proteome</keyword>
<sequence length="117" mass="12983">MTSIPIAVRSSSGLSLTQGPPSFENVEGFCPVQILMELILHTLKIVKTDSWEDVTTIENTKAYHLAFSPKSTFLMSWEPFTVSNANPEGTPNLNIYRSEDGHLRNLSGVQTKNCLLE</sequence>